<sequence>PTVASVLGLSGPLRFRLHGSTQKAHLLLKPSEEKRPLDGVSATHGVAYYSLFAQKRIEVKP</sequence>
<dbReference type="OrthoDB" id="3236053at2759"/>
<keyword evidence="2" id="KW-1185">Reference proteome</keyword>
<feature type="non-terminal residue" evidence="1">
    <location>
        <position position="61"/>
    </location>
</feature>
<gene>
    <name evidence="1" type="ORF">BJ322DRAFT_983501</name>
</gene>
<reference evidence="1" key="1">
    <citation type="journal article" date="2020" name="Nat. Commun.">
        <title>Large-scale genome sequencing of mycorrhizal fungi provides insights into the early evolution of symbiotic traits.</title>
        <authorList>
            <person name="Miyauchi S."/>
            <person name="Kiss E."/>
            <person name="Kuo A."/>
            <person name="Drula E."/>
            <person name="Kohler A."/>
            <person name="Sanchez-Garcia M."/>
            <person name="Morin E."/>
            <person name="Andreopoulos B."/>
            <person name="Barry K.W."/>
            <person name="Bonito G."/>
            <person name="Buee M."/>
            <person name="Carver A."/>
            <person name="Chen C."/>
            <person name="Cichocki N."/>
            <person name="Clum A."/>
            <person name="Culley D."/>
            <person name="Crous P.W."/>
            <person name="Fauchery L."/>
            <person name="Girlanda M."/>
            <person name="Hayes R.D."/>
            <person name="Keri Z."/>
            <person name="LaButti K."/>
            <person name="Lipzen A."/>
            <person name="Lombard V."/>
            <person name="Magnuson J."/>
            <person name="Maillard F."/>
            <person name="Murat C."/>
            <person name="Nolan M."/>
            <person name="Ohm R.A."/>
            <person name="Pangilinan J."/>
            <person name="Pereira M.F."/>
            <person name="Perotto S."/>
            <person name="Peter M."/>
            <person name="Pfister S."/>
            <person name="Riley R."/>
            <person name="Sitrit Y."/>
            <person name="Stielow J.B."/>
            <person name="Szollosi G."/>
            <person name="Zifcakova L."/>
            <person name="Stursova M."/>
            <person name="Spatafora J.W."/>
            <person name="Tedersoo L."/>
            <person name="Vaario L.M."/>
            <person name="Yamada A."/>
            <person name="Yan M."/>
            <person name="Wang P."/>
            <person name="Xu J."/>
            <person name="Bruns T."/>
            <person name="Baldrian P."/>
            <person name="Vilgalys R."/>
            <person name="Dunand C."/>
            <person name="Henrissat B."/>
            <person name="Grigoriev I.V."/>
            <person name="Hibbett D."/>
            <person name="Nagy L.G."/>
            <person name="Martin F.M."/>
        </authorList>
    </citation>
    <scope>NUCLEOTIDE SEQUENCE</scope>
    <source>
        <strain evidence="1">UH-Tt-Lm1</strain>
    </source>
</reference>
<evidence type="ECO:0000313" key="1">
    <source>
        <dbReference type="EMBL" id="KAF9792953.1"/>
    </source>
</evidence>
<comment type="caution">
    <text evidence="1">The sequence shown here is derived from an EMBL/GenBank/DDBJ whole genome shotgun (WGS) entry which is preliminary data.</text>
</comment>
<feature type="non-terminal residue" evidence="1">
    <location>
        <position position="1"/>
    </location>
</feature>
<dbReference type="EMBL" id="WIUZ02000001">
    <property type="protein sequence ID" value="KAF9792953.1"/>
    <property type="molecule type" value="Genomic_DNA"/>
</dbReference>
<proteinExistence type="predicted"/>
<dbReference type="Proteomes" id="UP000736335">
    <property type="component" value="Unassembled WGS sequence"/>
</dbReference>
<dbReference type="AlphaFoldDB" id="A0A9P6HRJ5"/>
<protein>
    <submittedName>
        <fullName evidence="1">Uncharacterized protein</fullName>
    </submittedName>
</protein>
<name>A0A9P6HRJ5_9AGAM</name>
<reference evidence="1" key="2">
    <citation type="submission" date="2020-11" db="EMBL/GenBank/DDBJ databases">
        <authorList>
            <consortium name="DOE Joint Genome Institute"/>
            <person name="Kuo A."/>
            <person name="Miyauchi S."/>
            <person name="Kiss E."/>
            <person name="Drula E."/>
            <person name="Kohler A."/>
            <person name="Sanchez-Garcia M."/>
            <person name="Andreopoulos B."/>
            <person name="Barry K.W."/>
            <person name="Bonito G."/>
            <person name="Buee M."/>
            <person name="Carver A."/>
            <person name="Chen C."/>
            <person name="Cichocki N."/>
            <person name="Clum A."/>
            <person name="Culley D."/>
            <person name="Crous P.W."/>
            <person name="Fauchery L."/>
            <person name="Girlanda M."/>
            <person name="Hayes R."/>
            <person name="Keri Z."/>
            <person name="Labutti K."/>
            <person name="Lipzen A."/>
            <person name="Lombard V."/>
            <person name="Magnuson J."/>
            <person name="Maillard F."/>
            <person name="Morin E."/>
            <person name="Murat C."/>
            <person name="Nolan M."/>
            <person name="Ohm R."/>
            <person name="Pangilinan J."/>
            <person name="Pereira M."/>
            <person name="Perotto S."/>
            <person name="Peter M."/>
            <person name="Riley R."/>
            <person name="Sitrit Y."/>
            <person name="Stielow B."/>
            <person name="Szollosi G."/>
            <person name="Zifcakova L."/>
            <person name="Stursova M."/>
            <person name="Spatafora J.W."/>
            <person name="Tedersoo L."/>
            <person name="Vaario L.-M."/>
            <person name="Yamada A."/>
            <person name="Yan M."/>
            <person name="Wang P."/>
            <person name="Xu J."/>
            <person name="Bruns T."/>
            <person name="Baldrian P."/>
            <person name="Vilgalys R."/>
            <person name="Henrissat B."/>
            <person name="Grigoriev I.V."/>
            <person name="Hibbett D."/>
            <person name="Nagy L.G."/>
            <person name="Martin F.M."/>
        </authorList>
    </citation>
    <scope>NUCLEOTIDE SEQUENCE</scope>
    <source>
        <strain evidence="1">UH-Tt-Lm1</strain>
    </source>
</reference>
<organism evidence="1 2">
    <name type="scientific">Thelephora terrestris</name>
    <dbReference type="NCBI Taxonomy" id="56493"/>
    <lineage>
        <taxon>Eukaryota</taxon>
        <taxon>Fungi</taxon>
        <taxon>Dikarya</taxon>
        <taxon>Basidiomycota</taxon>
        <taxon>Agaricomycotina</taxon>
        <taxon>Agaricomycetes</taxon>
        <taxon>Thelephorales</taxon>
        <taxon>Thelephoraceae</taxon>
        <taxon>Thelephora</taxon>
    </lineage>
</organism>
<evidence type="ECO:0000313" key="2">
    <source>
        <dbReference type="Proteomes" id="UP000736335"/>
    </source>
</evidence>
<accession>A0A9P6HRJ5</accession>